<sequence>MKVKKMIKYVVIIPFGILMLLVVFNNKQLKSQVFGTIKYRNVEIESGNIAVPHKRTLEWKTESAFADSIYADIAKMSITDEMLFKKGNTTRILLARLLLKQNISEVNSILQKMTVWGNCGSSWALNPKGDYDFPLTILTTILWKFGEQPDLLYPKTKAHLLHVLLSEDGNAFSYTVPKTLGLVMETENHMLMTEGSRYLKNRWVREHGNSDKYYNNVQNGMEDKLMSLLEEMKTSGLYEFNSIPYLGYTITALLNLEAFASEKLSKQARDVLDYINWSYALNSYNLKHFPPMRRRYEKASIKELTTDYHSAFIKSWLSYSKIENYDKNVGVAKIHALMGACMPYRPADQCIEMLFNKQDGYFVRQGHGPKASPEISSAGKNFLISAGGVNRGKKSLIVARPICLFLNDSADQLSEIVHLSGSTNDFMQWNNTGVYKNFACAAGAVVIPKGVLSIAKKGHWSCYKDENNVTIVVYSTENFGMIAVFENVEPLKIFQDVLKENSNSEILNSQFKFPNGPLLEYDVLAPKNKWVMTAVNGKKLNRDFDSWPLLEGDL</sequence>
<accession>A0A362XCX1</accession>
<feature type="transmembrane region" description="Helical" evidence="1">
    <location>
        <begin position="7"/>
        <end position="24"/>
    </location>
</feature>
<evidence type="ECO:0000256" key="1">
    <source>
        <dbReference type="SAM" id="Phobius"/>
    </source>
</evidence>
<dbReference type="RefSeq" id="WP_211297546.1">
    <property type="nucleotide sequence ID" value="NZ_PVEO01000004.1"/>
</dbReference>
<protein>
    <submittedName>
        <fullName evidence="2">Uncharacterized protein</fullName>
    </submittedName>
</protein>
<organism evidence="2 3">
    <name type="scientific">Jejuia pallidilutea</name>
    <dbReference type="NCBI Taxonomy" id="504487"/>
    <lineage>
        <taxon>Bacteria</taxon>
        <taxon>Pseudomonadati</taxon>
        <taxon>Bacteroidota</taxon>
        <taxon>Flavobacteriia</taxon>
        <taxon>Flavobacteriales</taxon>
        <taxon>Flavobacteriaceae</taxon>
        <taxon>Jejuia</taxon>
    </lineage>
</organism>
<reference evidence="2 3" key="1">
    <citation type="submission" date="2018-02" db="EMBL/GenBank/DDBJ databases">
        <title>Genomic Encyclopedia of Archaeal and Bacterial Type Strains, Phase II (KMG-II): from individual species to whole genera.</title>
        <authorList>
            <person name="Goeker M."/>
        </authorList>
    </citation>
    <scope>NUCLEOTIDE SEQUENCE [LARGE SCALE GENOMIC DNA]</scope>
    <source>
        <strain evidence="2 3">DSM 21165</strain>
    </source>
</reference>
<keyword evidence="1" id="KW-0472">Membrane</keyword>
<keyword evidence="1" id="KW-0812">Transmembrane</keyword>
<dbReference type="EMBL" id="PVEO01000004">
    <property type="protein sequence ID" value="PQV48963.1"/>
    <property type="molecule type" value="Genomic_DNA"/>
</dbReference>
<name>A0A362XCX1_9FLAO</name>
<dbReference type="Proteomes" id="UP000251545">
    <property type="component" value="Unassembled WGS sequence"/>
</dbReference>
<proteinExistence type="predicted"/>
<keyword evidence="1" id="KW-1133">Transmembrane helix</keyword>
<evidence type="ECO:0000313" key="3">
    <source>
        <dbReference type="Proteomes" id="UP000251545"/>
    </source>
</evidence>
<dbReference type="AlphaFoldDB" id="A0A362XCX1"/>
<gene>
    <name evidence="2" type="ORF">CLV33_104170</name>
</gene>
<comment type="caution">
    <text evidence="2">The sequence shown here is derived from an EMBL/GenBank/DDBJ whole genome shotgun (WGS) entry which is preliminary data.</text>
</comment>
<evidence type="ECO:0000313" key="2">
    <source>
        <dbReference type="EMBL" id="PQV48963.1"/>
    </source>
</evidence>